<evidence type="ECO:0000313" key="4">
    <source>
        <dbReference type="EMBL" id="AJP71070.1"/>
    </source>
</evidence>
<keyword evidence="2" id="KW-0472">Membrane</keyword>
<reference evidence="4 5" key="2">
    <citation type="submission" date="2015-02" db="EMBL/GenBank/DDBJ databases">
        <title>The complete genome of Sphingomonas hengshuiensis sp. WHSC-8 isolated from soil of Hengshui Lake.</title>
        <authorList>
            <person name="Wei S."/>
            <person name="Guo J."/>
            <person name="Su C."/>
            <person name="Wu R."/>
            <person name="Zhang Z."/>
            <person name="Liang K."/>
            <person name="Li H."/>
            <person name="Wang T."/>
            <person name="Liu H."/>
            <person name="Zhang C."/>
            <person name="Li Z."/>
            <person name="Wang Q."/>
            <person name="Meng J."/>
        </authorList>
    </citation>
    <scope>NUCLEOTIDE SEQUENCE [LARGE SCALE GENOMIC DNA]</scope>
    <source>
        <strain evidence="4 5">WHSC-8</strain>
    </source>
</reference>
<sequence length="531" mass="56289">MIGWAVETFIATTLLMLLVLAIRAPVRRSFGPHLAYALWLLPVIRLLMPPLPGEWQLSRLVAPLARDAAAAPGITVGVMNPATLPPEAASHAVIAQVDLLGHQGGVALVPPTAVADGPSLIMLLLGLWAIGALLFLAYHLVAHRRFCARLLRRARVDRTVAQGKVRVIETDAAHGPLAFGVFRKYVAFPRDFAERYDAQERDLALAHELGHHVRGDLIANWVALLVLALHWFNPVAWRAFRAFRADQEMACDALVLAGRAQALRHAYGRAIVKSAHGGAVSAACHLHTINEVKGRLRMLSKTNRPSPARIATGLLGVSALSLAALGLTASGTQAAAEIRTSMGKGIGAIAQNLPAPPAPPAAAAAPSAPAEADAPEAPAAPAAPVGARTISTTTTTTDKDGKRVKKIVLVRSDGERKEITLPDTEAMLASMPEVRNAKCGAGSEATVETQSAGGKRIITICSDRIERITASANATAMRSKAFGLQTAMMSLRHARMSIQNETSMTEEQRANALSGIDEAIAEIAEQQSEKD</sequence>
<dbReference type="RefSeq" id="WP_044330409.1">
    <property type="nucleotide sequence ID" value="NZ_CP010836.1"/>
</dbReference>
<keyword evidence="2" id="KW-0812">Transmembrane</keyword>
<feature type="transmembrane region" description="Helical" evidence="2">
    <location>
        <begin position="120"/>
        <end position="142"/>
    </location>
</feature>
<organism evidence="4 5">
    <name type="scientific">Sphingomonas hengshuiensis</name>
    <dbReference type="NCBI Taxonomy" id="1609977"/>
    <lineage>
        <taxon>Bacteria</taxon>
        <taxon>Pseudomonadati</taxon>
        <taxon>Pseudomonadota</taxon>
        <taxon>Alphaproteobacteria</taxon>
        <taxon>Sphingomonadales</taxon>
        <taxon>Sphingomonadaceae</taxon>
        <taxon>Sphingomonas</taxon>
    </lineage>
</organism>
<feature type="region of interest" description="Disordered" evidence="1">
    <location>
        <begin position="356"/>
        <end position="401"/>
    </location>
</feature>
<protein>
    <recommendedName>
        <fullName evidence="3">Peptidase M56 domain-containing protein</fullName>
    </recommendedName>
</protein>
<keyword evidence="2" id="KW-1133">Transmembrane helix</keyword>
<evidence type="ECO:0000313" key="5">
    <source>
        <dbReference type="Proteomes" id="UP000032300"/>
    </source>
</evidence>
<dbReference type="OrthoDB" id="1628901at2"/>
<accession>A0A7U4J6C0</accession>
<dbReference type="AlphaFoldDB" id="A0A7U4J6C0"/>
<feature type="domain" description="Peptidase M56" evidence="3">
    <location>
        <begin position="7"/>
        <end position="299"/>
    </location>
</feature>
<dbReference type="Proteomes" id="UP000032300">
    <property type="component" value="Chromosome"/>
</dbReference>
<dbReference type="PANTHER" id="PTHR34978">
    <property type="entry name" value="POSSIBLE SENSOR-TRANSDUCER PROTEIN BLAR"/>
    <property type="match status" value="1"/>
</dbReference>
<dbReference type="Pfam" id="PF05569">
    <property type="entry name" value="Peptidase_M56"/>
    <property type="match status" value="1"/>
</dbReference>
<dbReference type="InterPro" id="IPR052173">
    <property type="entry name" value="Beta-lactam_resp_regulator"/>
</dbReference>
<evidence type="ECO:0000259" key="3">
    <source>
        <dbReference type="Pfam" id="PF05569"/>
    </source>
</evidence>
<reference evidence="4 5" key="1">
    <citation type="journal article" date="2015" name="Int. J. Syst. Evol. Microbiol.">
        <title>Sphingomonas hengshuiensis sp. nov., isolated from lake wetland.</title>
        <authorList>
            <person name="Wei S."/>
            <person name="Wang T."/>
            <person name="Liu H."/>
            <person name="Zhang C."/>
            <person name="Guo J."/>
            <person name="Wang Q."/>
            <person name="Liang K."/>
            <person name="Zhang Z."/>
        </authorList>
    </citation>
    <scope>NUCLEOTIDE SEQUENCE [LARGE SCALE GENOMIC DNA]</scope>
    <source>
        <strain evidence="4 5">WHSC-8</strain>
    </source>
</reference>
<evidence type="ECO:0000256" key="1">
    <source>
        <dbReference type="SAM" id="MobiDB-lite"/>
    </source>
</evidence>
<feature type="transmembrane region" description="Helical" evidence="2">
    <location>
        <begin position="6"/>
        <end position="22"/>
    </location>
</feature>
<dbReference type="CDD" id="cd07341">
    <property type="entry name" value="M56_BlaR1_MecR1_like"/>
    <property type="match status" value="1"/>
</dbReference>
<feature type="compositionally biased region" description="Low complexity" evidence="1">
    <location>
        <begin position="361"/>
        <end position="384"/>
    </location>
</feature>
<dbReference type="KEGG" id="sphi:TS85_03385"/>
<proteinExistence type="predicted"/>
<keyword evidence="5" id="KW-1185">Reference proteome</keyword>
<evidence type="ECO:0000256" key="2">
    <source>
        <dbReference type="SAM" id="Phobius"/>
    </source>
</evidence>
<dbReference type="PANTHER" id="PTHR34978:SF3">
    <property type="entry name" value="SLR0241 PROTEIN"/>
    <property type="match status" value="1"/>
</dbReference>
<gene>
    <name evidence="4" type="ORF">TS85_03385</name>
</gene>
<name>A0A7U4J6C0_9SPHN</name>
<dbReference type="InterPro" id="IPR008756">
    <property type="entry name" value="Peptidase_M56"/>
</dbReference>
<dbReference type="EMBL" id="CP010836">
    <property type="protein sequence ID" value="AJP71070.1"/>
    <property type="molecule type" value="Genomic_DNA"/>
</dbReference>
<feature type="transmembrane region" description="Helical" evidence="2">
    <location>
        <begin position="34"/>
        <end position="51"/>
    </location>
</feature>